<dbReference type="PANTHER" id="PTHR45790">
    <property type="entry name" value="SIROHEME SYNTHASE-RELATED"/>
    <property type="match status" value="1"/>
</dbReference>
<dbReference type="EC" id="2.1.1.107" evidence="2"/>
<dbReference type="FunFam" id="3.30.950.10:FF:000001">
    <property type="entry name" value="Siroheme synthase"/>
    <property type="match status" value="1"/>
</dbReference>
<evidence type="ECO:0000256" key="5">
    <source>
        <dbReference type="ARBA" id="ARBA00022679"/>
    </source>
</evidence>
<dbReference type="InterPro" id="IPR006366">
    <property type="entry name" value="CobA/CysG_C"/>
</dbReference>
<proteinExistence type="inferred from homology"/>
<sequence length="265" mass="28929">MGKVYLVGAGPGDPELITIKGVRCIREADVILYDRLINKELLEYAKPDADLIYCGKLPHYHTMKQETIHHFLVKHAAAGKVVTRLKGGDPFVYGRGGEEAEALVRHGIPFEVIPGITAGIAAPAYAGIPVTHRDYGSTFAFVTGHRRKGEEESLRWESLAKGIDTLAIYMGVSNLPYIQDQLICHGKDPFTPAALVQWGTTRGQVTVTGTLGNLTEIAEKHRIQNPTMILVGPVVALREKLRWFEQSFEPGKMGEMAVAESGGVG</sequence>
<dbReference type="GO" id="GO:0032259">
    <property type="term" value="P:methylation"/>
    <property type="evidence" value="ECO:0007669"/>
    <property type="project" value="UniProtKB-KW"/>
</dbReference>
<dbReference type="InterPro" id="IPR014777">
    <property type="entry name" value="4pyrrole_Mease_sub1"/>
</dbReference>
<dbReference type="PROSITE" id="PS00840">
    <property type="entry name" value="SUMT_2"/>
    <property type="match status" value="1"/>
</dbReference>
<dbReference type="Pfam" id="PF00590">
    <property type="entry name" value="TP_methylase"/>
    <property type="match status" value="1"/>
</dbReference>
<dbReference type="SUPFAM" id="SSF53790">
    <property type="entry name" value="Tetrapyrrole methylase"/>
    <property type="match status" value="1"/>
</dbReference>
<dbReference type="PANTHER" id="PTHR45790:SF3">
    <property type="entry name" value="S-ADENOSYL-L-METHIONINE-DEPENDENT UROPORPHYRINOGEN III METHYLTRANSFERASE, CHLOROPLASTIC"/>
    <property type="match status" value="1"/>
</dbReference>
<comment type="caution">
    <text evidence="11">The sequence shown here is derived from an EMBL/GenBank/DDBJ whole genome shotgun (WGS) entry which is preliminary data.</text>
</comment>
<dbReference type="GO" id="GO:0019354">
    <property type="term" value="P:siroheme biosynthetic process"/>
    <property type="evidence" value="ECO:0007669"/>
    <property type="project" value="InterPro"/>
</dbReference>
<dbReference type="CDD" id="cd11642">
    <property type="entry name" value="SUMT"/>
    <property type="match status" value="1"/>
</dbReference>
<name>A0A8J2VIN0_9BACL</name>
<evidence type="ECO:0000259" key="10">
    <source>
        <dbReference type="Pfam" id="PF00590"/>
    </source>
</evidence>
<dbReference type="NCBIfam" id="NF004790">
    <property type="entry name" value="PRK06136.1"/>
    <property type="match status" value="1"/>
</dbReference>
<dbReference type="AlphaFoldDB" id="A0A8J2VIN0"/>
<reference evidence="11" key="1">
    <citation type="journal article" date="2014" name="Int. J. Syst. Evol. Microbiol.">
        <title>Complete genome sequence of Corynebacterium casei LMG S-19264T (=DSM 44701T), isolated from a smear-ripened cheese.</title>
        <authorList>
            <consortium name="US DOE Joint Genome Institute (JGI-PGF)"/>
            <person name="Walter F."/>
            <person name="Albersmeier A."/>
            <person name="Kalinowski J."/>
            <person name="Ruckert C."/>
        </authorList>
    </citation>
    <scope>NUCLEOTIDE SEQUENCE</scope>
    <source>
        <strain evidence="11">CGMCC 1.15179</strain>
    </source>
</reference>
<dbReference type="GO" id="GO:0004851">
    <property type="term" value="F:uroporphyrin-III C-methyltransferase activity"/>
    <property type="evidence" value="ECO:0007669"/>
    <property type="project" value="UniProtKB-EC"/>
</dbReference>
<evidence type="ECO:0000256" key="2">
    <source>
        <dbReference type="ARBA" id="ARBA00012162"/>
    </source>
</evidence>
<feature type="domain" description="Tetrapyrrole methylase" evidence="10">
    <location>
        <begin position="3"/>
        <end position="214"/>
    </location>
</feature>
<keyword evidence="7" id="KW-0627">Porphyrin biosynthesis</keyword>
<protein>
    <recommendedName>
        <fullName evidence="3">Uroporphyrinogen-III C-methyltransferase</fullName>
        <ecNumber evidence="2">2.1.1.107</ecNumber>
    </recommendedName>
    <alternativeName>
        <fullName evidence="8">Uroporphyrinogen III methylase</fullName>
    </alternativeName>
</protein>
<evidence type="ECO:0000256" key="3">
    <source>
        <dbReference type="ARBA" id="ARBA00018323"/>
    </source>
</evidence>
<dbReference type="InterPro" id="IPR050161">
    <property type="entry name" value="Siro_Cobalamin_biosynth"/>
</dbReference>
<evidence type="ECO:0000256" key="8">
    <source>
        <dbReference type="ARBA" id="ARBA00079776"/>
    </source>
</evidence>
<comment type="similarity">
    <text evidence="1 9">Belongs to the precorrin methyltransferase family.</text>
</comment>
<dbReference type="InterPro" id="IPR000878">
    <property type="entry name" value="4pyrrol_Mease"/>
</dbReference>
<gene>
    <name evidence="11" type="ORF">GCM10011571_18830</name>
</gene>
<dbReference type="InterPro" id="IPR014776">
    <property type="entry name" value="4pyrrole_Mease_sub2"/>
</dbReference>
<keyword evidence="4 9" id="KW-0489">Methyltransferase</keyword>
<accession>A0A8J2VIN0</accession>
<keyword evidence="6" id="KW-0949">S-adenosyl-L-methionine</keyword>
<keyword evidence="5 9" id="KW-0808">Transferase</keyword>
<dbReference type="InterPro" id="IPR003043">
    <property type="entry name" value="Uropor_MeTrfase_CS"/>
</dbReference>
<evidence type="ECO:0000256" key="9">
    <source>
        <dbReference type="RuleBase" id="RU003960"/>
    </source>
</evidence>
<dbReference type="NCBIfam" id="TIGR01469">
    <property type="entry name" value="cobA_cysG_Cterm"/>
    <property type="match status" value="1"/>
</dbReference>
<dbReference type="Gene3D" id="3.40.1010.10">
    <property type="entry name" value="Cobalt-precorrin-4 Transmethylase, Domain 1"/>
    <property type="match status" value="1"/>
</dbReference>
<organism evidence="11 12">
    <name type="scientific">Marinithermofilum abyssi</name>
    <dbReference type="NCBI Taxonomy" id="1571185"/>
    <lineage>
        <taxon>Bacteria</taxon>
        <taxon>Bacillati</taxon>
        <taxon>Bacillota</taxon>
        <taxon>Bacilli</taxon>
        <taxon>Bacillales</taxon>
        <taxon>Thermoactinomycetaceae</taxon>
        <taxon>Marinithermofilum</taxon>
    </lineage>
</organism>
<dbReference type="InterPro" id="IPR035996">
    <property type="entry name" value="4pyrrol_Methylase_sf"/>
</dbReference>
<reference evidence="11" key="2">
    <citation type="submission" date="2020-09" db="EMBL/GenBank/DDBJ databases">
        <authorList>
            <person name="Sun Q."/>
            <person name="Zhou Y."/>
        </authorList>
    </citation>
    <scope>NUCLEOTIDE SEQUENCE</scope>
    <source>
        <strain evidence="11">CGMCC 1.15179</strain>
    </source>
</reference>
<evidence type="ECO:0000256" key="4">
    <source>
        <dbReference type="ARBA" id="ARBA00022603"/>
    </source>
</evidence>
<dbReference type="FunFam" id="3.40.1010.10:FF:000001">
    <property type="entry name" value="Siroheme synthase"/>
    <property type="match status" value="1"/>
</dbReference>
<evidence type="ECO:0000256" key="6">
    <source>
        <dbReference type="ARBA" id="ARBA00022691"/>
    </source>
</evidence>
<evidence type="ECO:0000313" key="11">
    <source>
        <dbReference type="EMBL" id="GGE17374.1"/>
    </source>
</evidence>
<dbReference type="PROSITE" id="PS00839">
    <property type="entry name" value="SUMT_1"/>
    <property type="match status" value="1"/>
</dbReference>
<evidence type="ECO:0000313" key="12">
    <source>
        <dbReference type="Proteomes" id="UP000625210"/>
    </source>
</evidence>
<dbReference type="RefSeq" id="WP_188647639.1">
    <property type="nucleotide sequence ID" value="NZ_BMHQ01000006.1"/>
</dbReference>
<dbReference type="Gene3D" id="3.30.950.10">
    <property type="entry name" value="Methyltransferase, Cobalt-precorrin-4 Transmethylase, Domain 2"/>
    <property type="match status" value="1"/>
</dbReference>
<dbReference type="Proteomes" id="UP000625210">
    <property type="component" value="Unassembled WGS sequence"/>
</dbReference>
<keyword evidence="12" id="KW-1185">Reference proteome</keyword>
<dbReference type="EMBL" id="BMHQ01000006">
    <property type="protein sequence ID" value="GGE17374.1"/>
    <property type="molecule type" value="Genomic_DNA"/>
</dbReference>
<evidence type="ECO:0000256" key="1">
    <source>
        <dbReference type="ARBA" id="ARBA00005879"/>
    </source>
</evidence>
<evidence type="ECO:0000256" key="7">
    <source>
        <dbReference type="ARBA" id="ARBA00023244"/>
    </source>
</evidence>